<evidence type="ECO:0000256" key="2">
    <source>
        <dbReference type="ARBA" id="ARBA00023130"/>
    </source>
</evidence>
<dbReference type="InterPro" id="IPR013106">
    <property type="entry name" value="Ig_V-set"/>
</dbReference>
<dbReference type="Pfam" id="PF07686">
    <property type="entry name" value="V-set"/>
    <property type="match status" value="1"/>
</dbReference>
<dbReference type="GO" id="GO:0005576">
    <property type="term" value="C:extracellular region"/>
    <property type="evidence" value="ECO:0007669"/>
    <property type="project" value="UniProtKB-ARBA"/>
</dbReference>
<dbReference type="AlphaFoldDB" id="A0A8C5MB63"/>
<protein>
    <recommendedName>
        <fullName evidence="4">Ig-like domain-containing protein</fullName>
    </recommendedName>
</protein>
<dbReference type="InterPro" id="IPR013783">
    <property type="entry name" value="Ig-like_fold"/>
</dbReference>
<sequence length="135" mass="15330">MITNRNIDTSTLLSNMKSLILVLFGLDSLTCVFSQVTLTESGPGVLKPSESLFVTCKVSASLSDYWWFWIRQPLGGGLEYLAQIYPDGQTYYSQSLRSRLTITIENSKNEFYLKVTGMQTKDSGTYYCARYTMRN</sequence>
<reference evidence="5" key="2">
    <citation type="submission" date="2025-09" db="UniProtKB">
        <authorList>
            <consortium name="Ensembl"/>
        </authorList>
    </citation>
    <scope>IDENTIFICATION</scope>
</reference>
<dbReference type="GeneTree" id="ENSGT01030000234536"/>
<dbReference type="PROSITE" id="PS50835">
    <property type="entry name" value="IG_LIKE"/>
    <property type="match status" value="1"/>
</dbReference>
<keyword evidence="1" id="KW-0391">Immunity</keyword>
<dbReference type="PANTHER" id="PTHR23266">
    <property type="entry name" value="IMMUNOGLOBULIN HEAVY CHAIN"/>
    <property type="match status" value="1"/>
</dbReference>
<dbReference type="Ensembl" id="ENSLLET00000009778.1">
    <property type="protein sequence ID" value="ENSLLEP00000009419.1"/>
    <property type="gene ID" value="ENSLLEG00000006004.1"/>
</dbReference>
<dbReference type="SUPFAM" id="SSF48726">
    <property type="entry name" value="Immunoglobulin"/>
    <property type="match status" value="1"/>
</dbReference>
<dbReference type="Gene3D" id="2.60.40.10">
    <property type="entry name" value="Immunoglobulins"/>
    <property type="match status" value="1"/>
</dbReference>
<evidence type="ECO:0000313" key="6">
    <source>
        <dbReference type="Proteomes" id="UP000694569"/>
    </source>
</evidence>
<dbReference type="InterPro" id="IPR007110">
    <property type="entry name" value="Ig-like_dom"/>
</dbReference>
<feature type="domain" description="Ig-like" evidence="4">
    <location>
        <begin position="34"/>
        <end position="135"/>
    </location>
</feature>
<organism evidence="5 6">
    <name type="scientific">Leptobrachium leishanense</name>
    <name type="common">Leishan spiny toad</name>
    <dbReference type="NCBI Taxonomy" id="445787"/>
    <lineage>
        <taxon>Eukaryota</taxon>
        <taxon>Metazoa</taxon>
        <taxon>Chordata</taxon>
        <taxon>Craniata</taxon>
        <taxon>Vertebrata</taxon>
        <taxon>Euteleostomi</taxon>
        <taxon>Amphibia</taxon>
        <taxon>Batrachia</taxon>
        <taxon>Anura</taxon>
        <taxon>Pelobatoidea</taxon>
        <taxon>Megophryidae</taxon>
        <taxon>Leptobrachium</taxon>
    </lineage>
</organism>
<keyword evidence="3" id="KW-1280">Immunoglobulin</keyword>
<name>A0A8C5MB63_9ANUR</name>
<reference evidence="5" key="1">
    <citation type="submission" date="2025-08" db="UniProtKB">
        <authorList>
            <consortium name="Ensembl"/>
        </authorList>
    </citation>
    <scope>IDENTIFICATION</scope>
</reference>
<dbReference type="GO" id="GO:0019814">
    <property type="term" value="C:immunoglobulin complex"/>
    <property type="evidence" value="ECO:0007669"/>
    <property type="project" value="UniProtKB-KW"/>
</dbReference>
<evidence type="ECO:0000256" key="1">
    <source>
        <dbReference type="ARBA" id="ARBA00022859"/>
    </source>
</evidence>
<keyword evidence="6" id="KW-1185">Reference proteome</keyword>
<accession>A0A8C5MB63</accession>
<evidence type="ECO:0000256" key="3">
    <source>
        <dbReference type="ARBA" id="ARBA00043265"/>
    </source>
</evidence>
<dbReference type="Proteomes" id="UP000694569">
    <property type="component" value="Unplaced"/>
</dbReference>
<keyword evidence="2" id="KW-1064">Adaptive immunity</keyword>
<evidence type="ECO:0000313" key="5">
    <source>
        <dbReference type="Ensembl" id="ENSLLEP00000009419.1"/>
    </source>
</evidence>
<dbReference type="GO" id="GO:0002250">
    <property type="term" value="P:adaptive immune response"/>
    <property type="evidence" value="ECO:0007669"/>
    <property type="project" value="UniProtKB-KW"/>
</dbReference>
<dbReference type="InterPro" id="IPR050199">
    <property type="entry name" value="IgHV"/>
</dbReference>
<dbReference type="SMART" id="SM00406">
    <property type="entry name" value="IGv"/>
    <property type="match status" value="1"/>
</dbReference>
<proteinExistence type="predicted"/>
<dbReference type="OrthoDB" id="6370831at2759"/>
<evidence type="ECO:0000259" key="4">
    <source>
        <dbReference type="PROSITE" id="PS50835"/>
    </source>
</evidence>
<dbReference type="InterPro" id="IPR036179">
    <property type="entry name" value="Ig-like_dom_sf"/>
</dbReference>